<dbReference type="Proteomes" id="UP000050827">
    <property type="component" value="Unassembled WGS sequence"/>
</dbReference>
<sequence>MILKKAVILGSGYYGEVFLTYLSEQGYETIGFYDDDTSKIGKTIHGVQILGTFEDLMKVVQTDPSLHIFCSIGHNETRVKYLEKLHNAGAKIPNLIHESVILNDSVKIGRGISLMPGVIVMPHSIIEDYVIISIGSKVAHHTKLKKGCFLSMGVAIGANITMEDRSFVGVGASVMTGVKSIGEDALVGAGAVVIRDVEKNHIVAGVPAKTIRVKSDDV</sequence>
<proteinExistence type="inferred from homology"/>
<feature type="binding site" evidence="2">
    <location>
        <begin position="34"/>
        <end position="35"/>
    </location>
    <ligand>
        <name>substrate</name>
    </ligand>
</feature>
<dbReference type="SUPFAM" id="SSF51161">
    <property type="entry name" value="Trimeric LpxA-like enzymes"/>
    <property type="match status" value="1"/>
</dbReference>
<dbReference type="OrthoDB" id="708224at2"/>
<reference evidence="4 5" key="1">
    <citation type="submission" date="2015-04" db="EMBL/GenBank/DDBJ databases">
        <title>Complete genome of flavobacterium.</title>
        <authorList>
            <person name="Kwon Y.M."/>
            <person name="Kim S.-J."/>
        </authorList>
    </citation>
    <scope>NUCLEOTIDE SEQUENCE [LARGE SCALE GENOMIC DNA]</scope>
    <source>
        <strain evidence="4 5">DK169</strain>
    </source>
</reference>
<protein>
    <recommendedName>
        <fullName evidence="3">PglD N-terminal domain-containing protein</fullName>
    </recommendedName>
</protein>
<evidence type="ECO:0000256" key="2">
    <source>
        <dbReference type="PIRSR" id="PIRSR620019-2"/>
    </source>
</evidence>
<feature type="domain" description="PglD N-terminal" evidence="3">
    <location>
        <begin position="6"/>
        <end position="85"/>
    </location>
</feature>
<dbReference type="PANTHER" id="PTHR43300:SF7">
    <property type="entry name" value="UDP-N-ACETYLBACILLOSAMINE N-ACETYLTRANSFERASE"/>
    <property type="match status" value="1"/>
</dbReference>
<dbReference type="PANTHER" id="PTHR43300">
    <property type="entry name" value="ACETYLTRANSFERASE"/>
    <property type="match status" value="1"/>
</dbReference>
<name>A0A0N8WFQ4_9FLAO</name>
<dbReference type="Gene3D" id="3.40.50.20">
    <property type="match status" value="1"/>
</dbReference>
<dbReference type="AlphaFoldDB" id="A0A0N8WFQ4"/>
<evidence type="ECO:0000313" key="4">
    <source>
        <dbReference type="EMBL" id="KQC29347.1"/>
    </source>
</evidence>
<dbReference type="InterPro" id="IPR011004">
    <property type="entry name" value="Trimer_LpxA-like_sf"/>
</dbReference>
<dbReference type="PATRIC" id="fig|1547436.3.peg.1060"/>
<dbReference type="EMBL" id="LCTZ01000002">
    <property type="protein sequence ID" value="KQC29347.1"/>
    <property type="molecule type" value="Genomic_DNA"/>
</dbReference>
<dbReference type="RefSeq" id="WP_055393013.1">
    <property type="nucleotide sequence ID" value="NZ_LCTZ01000002.1"/>
</dbReference>
<comment type="similarity">
    <text evidence="1">Belongs to the transferase hexapeptide repeat family.</text>
</comment>
<dbReference type="NCBIfam" id="TIGR03570">
    <property type="entry name" value="NeuD_NnaD"/>
    <property type="match status" value="1"/>
</dbReference>
<dbReference type="STRING" id="346185.AAY42_05080"/>
<dbReference type="InterPro" id="IPR020019">
    <property type="entry name" value="AcTrfase_PglD-like"/>
</dbReference>
<dbReference type="InterPro" id="IPR041561">
    <property type="entry name" value="PglD_N"/>
</dbReference>
<dbReference type="Gene3D" id="2.160.10.10">
    <property type="entry name" value="Hexapeptide repeat proteins"/>
    <property type="match status" value="1"/>
</dbReference>
<gene>
    <name evidence="4" type="ORF">AAY42_05080</name>
</gene>
<evidence type="ECO:0000259" key="3">
    <source>
        <dbReference type="Pfam" id="PF17836"/>
    </source>
</evidence>
<comment type="caution">
    <text evidence="4">The sequence shown here is derived from an EMBL/GenBank/DDBJ whole genome shotgun (WGS) entry which is preliminary data.</text>
</comment>
<accession>A0A0N8WFQ4</accession>
<feature type="binding site" evidence="2">
    <location>
        <position position="73"/>
    </location>
    <ligand>
        <name>substrate</name>
    </ligand>
</feature>
<dbReference type="Pfam" id="PF17836">
    <property type="entry name" value="PglD_N"/>
    <property type="match status" value="1"/>
</dbReference>
<organism evidence="4 5">
    <name type="scientific">Flagellimonas eckloniae</name>
    <dbReference type="NCBI Taxonomy" id="346185"/>
    <lineage>
        <taxon>Bacteria</taxon>
        <taxon>Pseudomonadati</taxon>
        <taxon>Bacteroidota</taxon>
        <taxon>Flavobacteriia</taxon>
        <taxon>Flavobacteriales</taxon>
        <taxon>Flavobacteriaceae</taxon>
        <taxon>Flagellimonas</taxon>
    </lineage>
</organism>
<keyword evidence="5" id="KW-1185">Reference proteome</keyword>
<evidence type="ECO:0000256" key="1">
    <source>
        <dbReference type="ARBA" id="ARBA00007274"/>
    </source>
</evidence>
<evidence type="ECO:0000313" key="5">
    <source>
        <dbReference type="Proteomes" id="UP000050827"/>
    </source>
</evidence>
<dbReference type="CDD" id="cd03360">
    <property type="entry name" value="LbH_AT_putative"/>
    <property type="match status" value="1"/>
</dbReference>
<dbReference type="InterPro" id="IPR050179">
    <property type="entry name" value="Trans_hexapeptide_repeat"/>
</dbReference>